<name>A0A481YU97_9VIRU</name>
<sequence>MIGYTSLEKESTTDFIFLRLIAKKISINDESVTITKEMLNKFNPAKDTMKIDLYDDIINPYNLETRSLTYYEYDECCVLTHNLAYKECPDIWIGTLCNFEGIIIDSISFRDKPATNLQSRLDIVKMWIDKLYLQSRIDKWHIVHTWDV</sequence>
<proteinExistence type="predicted"/>
<gene>
    <name evidence="1" type="ORF">LCMAC102_03020</name>
</gene>
<evidence type="ECO:0000313" key="1">
    <source>
        <dbReference type="EMBL" id="QBK86507.1"/>
    </source>
</evidence>
<reference evidence="1" key="1">
    <citation type="journal article" date="2019" name="MBio">
        <title>Virus Genomes from Deep Sea Sediments Expand the Ocean Megavirome and Support Independent Origins of Viral Gigantism.</title>
        <authorList>
            <person name="Backstrom D."/>
            <person name="Yutin N."/>
            <person name="Jorgensen S.L."/>
            <person name="Dharamshi J."/>
            <person name="Homa F."/>
            <person name="Zaremba-Niedwiedzka K."/>
            <person name="Spang A."/>
            <person name="Wolf Y.I."/>
            <person name="Koonin E.V."/>
            <person name="Ettema T.J."/>
        </authorList>
    </citation>
    <scope>NUCLEOTIDE SEQUENCE</scope>
</reference>
<accession>A0A481YU97</accession>
<protein>
    <submittedName>
        <fullName evidence="1">Uncharacterized protein</fullName>
    </submittedName>
</protein>
<organism evidence="1">
    <name type="scientific">Marseillevirus LCMAC102</name>
    <dbReference type="NCBI Taxonomy" id="2506603"/>
    <lineage>
        <taxon>Viruses</taxon>
        <taxon>Varidnaviria</taxon>
        <taxon>Bamfordvirae</taxon>
        <taxon>Nucleocytoviricota</taxon>
        <taxon>Megaviricetes</taxon>
        <taxon>Pimascovirales</taxon>
        <taxon>Pimascovirales incertae sedis</taxon>
        <taxon>Marseilleviridae</taxon>
    </lineage>
</organism>
<dbReference type="EMBL" id="MK500334">
    <property type="protein sequence ID" value="QBK86507.1"/>
    <property type="molecule type" value="Genomic_DNA"/>
</dbReference>